<evidence type="ECO:0000256" key="5">
    <source>
        <dbReference type="ARBA" id="ARBA00022525"/>
    </source>
</evidence>
<dbReference type="PROSITE" id="PS50873">
    <property type="entry name" value="PEROXIDASE_4"/>
    <property type="match status" value="1"/>
</dbReference>
<keyword evidence="13 18" id="KW-1015">Disulfide bond</keyword>
<dbReference type="SUPFAM" id="SSF48113">
    <property type="entry name" value="Heme-dependent peroxidases"/>
    <property type="match status" value="1"/>
</dbReference>
<evidence type="ECO:0000256" key="17">
    <source>
        <dbReference type="PIRSR" id="PIRSR600823-3"/>
    </source>
</evidence>
<sequence length="430" mass="46143">MASALNKIALSSTCSSLPSISPYKHKTSRFLTRIGHENPRKGAIFFSFSRSYASRAMARDVGNVQRQISSLESLFCYNKPIPEEIIEKPVGLSLPEKDIGDNPRCTSCQTKGAILCATCSGSGLYVDSILESQGIIVKVVEELGILCAPNVVAGATFDWASMNKGCDASILIDPTATSPSEKDAGPNETVRGYDLIDSAKKALEAACPSTVSCADIITLATRDSVTLAGGPRYDVPTGRRDGLVSDPNEAASLPGPSDPIRAVLGLFRAKGLTANDTVALLGAHTVGVAHCAFFQDRLTGFGPSGNRPDPNMDPGLAARLRRLCGTEIRPLDRDPTAFLDQGTPFGFDNQFYNQTVFRRGILEIDRALVVDRTTRPIVLGFAKNGVVFGQSFARAMVKMSKIEVLVGKAGEIRRNCRVFNPKPSRSRRGV</sequence>
<feature type="binding site" evidence="16">
    <location>
        <position position="254"/>
    </location>
    <ligand>
        <name>substrate</name>
    </ligand>
</feature>
<comment type="similarity">
    <text evidence="3">Belongs to the peroxidase family. Ascorbate peroxidase subfamily.</text>
</comment>
<evidence type="ECO:0000256" key="13">
    <source>
        <dbReference type="ARBA" id="ARBA00023157"/>
    </source>
</evidence>
<evidence type="ECO:0000256" key="14">
    <source>
        <dbReference type="ARBA" id="ARBA00023180"/>
    </source>
</evidence>
<evidence type="ECO:0000256" key="3">
    <source>
        <dbReference type="ARBA" id="ARBA00006873"/>
    </source>
</evidence>
<feature type="binding site" evidence="17">
    <location>
        <position position="165"/>
    </location>
    <ligand>
        <name>Ca(2+)</name>
        <dbReference type="ChEBI" id="CHEBI:29108"/>
        <label>1</label>
    </ligand>
</feature>
<evidence type="ECO:0000256" key="4">
    <source>
        <dbReference type="ARBA" id="ARBA00012313"/>
    </source>
</evidence>
<name>A0A5A7R7A7_STRAF</name>
<dbReference type="Gene3D" id="1.10.420.10">
    <property type="entry name" value="Peroxidase, domain 2"/>
    <property type="match status" value="1"/>
</dbReference>
<dbReference type="InterPro" id="IPR000823">
    <property type="entry name" value="Peroxidase_pln"/>
</dbReference>
<evidence type="ECO:0000256" key="7">
    <source>
        <dbReference type="ARBA" id="ARBA00022617"/>
    </source>
</evidence>
<dbReference type="GO" id="GO:0140825">
    <property type="term" value="F:lactoperoxidase activity"/>
    <property type="evidence" value="ECO:0007669"/>
    <property type="project" value="UniProtKB-EC"/>
</dbReference>
<dbReference type="PROSITE" id="PS00435">
    <property type="entry name" value="PEROXIDASE_1"/>
    <property type="match status" value="1"/>
</dbReference>
<comment type="cofactor">
    <cofactor evidence="17">
        <name>Ca(2+)</name>
        <dbReference type="ChEBI" id="CHEBI:29108"/>
    </cofactor>
    <text evidence="17">Binds 2 calcium ions per subunit.</text>
</comment>
<feature type="binding site" evidence="17">
    <location>
        <position position="285"/>
    </location>
    <ligand>
        <name>Ca(2+)</name>
        <dbReference type="ChEBI" id="CHEBI:29108"/>
        <label>2</label>
    </ligand>
</feature>
<comment type="cofactor">
    <cofactor evidence="17">
        <name>heme b</name>
        <dbReference type="ChEBI" id="CHEBI:60344"/>
    </cofactor>
    <text evidence="17">Binds 1 heme b (iron(II)-protoporphyrin IX) group per subunit.</text>
</comment>
<keyword evidence="10 17" id="KW-0106">Calcium</keyword>
<dbReference type="PRINTS" id="PR00461">
    <property type="entry name" value="PLPEROXIDASE"/>
</dbReference>
<feature type="binding site" description="axial binding residue" evidence="17">
    <location>
        <position position="284"/>
    </location>
    <ligand>
        <name>heme b</name>
        <dbReference type="ChEBI" id="CHEBI:60344"/>
    </ligand>
    <ligandPart>
        <name>Fe</name>
        <dbReference type="ChEBI" id="CHEBI:18248"/>
    </ligandPart>
</feature>
<dbReference type="InterPro" id="IPR019793">
    <property type="entry name" value="Peroxidases_heam-ligand_BS"/>
</dbReference>
<feature type="disulfide bond" evidence="18">
    <location>
        <begin position="213"/>
        <end position="416"/>
    </location>
</feature>
<evidence type="ECO:0000256" key="15">
    <source>
        <dbReference type="ARBA" id="ARBA00023324"/>
    </source>
</evidence>
<evidence type="ECO:0000313" key="20">
    <source>
        <dbReference type="EMBL" id="GER52587.1"/>
    </source>
</evidence>
<evidence type="ECO:0000256" key="10">
    <source>
        <dbReference type="ARBA" id="ARBA00022837"/>
    </source>
</evidence>
<feature type="binding site" evidence="17">
    <location>
        <position position="340"/>
    </location>
    <ligand>
        <name>Ca(2+)</name>
        <dbReference type="ChEBI" id="CHEBI:29108"/>
        <label>2</label>
    </ligand>
</feature>
<evidence type="ECO:0000256" key="11">
    <source>
        <dbReference type="ARBA" id="ARBA00023002"/>
    </source>
</evidence>
<dbReference type="GO" id="GO:0046872">
    <property type="term" value="F:metal ion binding"/>
    <property type="evidence" value="ECO:0007669"/>
    <property type="project" value="UniProtKB-KW"/>
</dbReference>
<evidence type="ECO:0000256" key="6">
    <source>
        <dbReference type="ARBA" id="ARBA00022559"/>
    </source>
</evidence>
<dbReference type="AlphaFoldDB" id="A0A5A7R7A7"/>
<gene>
    <name evidence="20" type="ORF">STAS_30053</name>
</gene>
<keyword evidence="8 17" id="KW-0479">Metal-binding</keyword>
<feature type="binding site" evidence="17">
    <location>
        <position position="343"/>
    </location>
    <ligand>
        <name>Ca(2+)</name>
        <dbReference type="ChEBI" id="CHEBI:29108"/>
        <label>2</label>
    </ligand>
</feature>
<keyword evidence="5" id="KW-0964">Secreted</keyword>
<keyword evidence="11" id="KW-0560">Oxidoreductase</keyword>
<comment type="caution">
    <text evidence="20">The sequence shown here is derived from an EMBL/GenBank/DDBJ whole genome shotgun (WGS) entry which is preliminary data.</text>
</comment>
<dbReference type="OrthoDB" id="2113341at2759"/>
<reference evidence="21" key="1">
    <citation type="journal article" date="2019" name="Curr. Biol.">
        <title>Genome Sequence of Striga asiatica Provides Insight into the Evolution of Plant Parasitism.</title>
        <authorList>
            <person name="Yoshida S."/>
            <person name="Kim S."/>
            <person name="Wafula E.K."/>
            <person name="Tanskanen J."/>
            <person name="Kim Y.M."/>
            <person name="Honaas L."/>
            <person name="Yang Z."/>
            <person name="Spallek T."/>
            <person name="Conn C.E."/>
            <person name="Ichihashi Y."/>
            <person name="Cheong K."/>
            <person name="Cui S."/>
            <person name="Der J.P."/>
            <person name="Gundlach H."/>
            <person name="Jiao Y."/>
            <person name="Hori C."/>
            <person name="Ishida J.K."/>
            <person name="Kasahara H."/>
            <person name="Kiba T."/>
            <person name="Kim M.S."/>
            <person name="Koo N."/>
            <person name="Laohavisit A."/>
            <person name="Lee Y.H."/>
            <person name="Lumba S."/>
            <person name="McCourt P."/>
            <person name="Mortimer J.C."/>
            <person name="Mutuku J.M."/>
            <person name="Nomura T."/>
            <person name="Sasaki-Sekimoto Y."/>
            <person name="Seto Y."/>
            <person name="Wang Y."/>
            <person name="Wakatake T."/>
            <person name="Sakakibara H."/>
            <person name="Demura T."/>
            <person name="Yamaguchi S."/>
            <person name="Yoneyama K."/>
            <person name="Manabe R.I."/>
            <person name="Nelson D.C."/>
            <person name="Schulman A.H."/>
            <person name="Timko M.P."/>
            <person name="dePamphilis C.W."/>
            <person name="Choi D."/>
            <person name="Shirasu K."/>
        </authorList>
    </citation>
    <scope>NUCLEOTIDE SEQUENCE [LARGE SCALE GENOMIC DNA]</scope>
    <source>
        <strain evidence="21">cv. UVA1</strain>
    </source>
</reference>
<feature type="binding site" evidence="17">
    <location>
        <position position="167"/>
    </location>
    <ligand>
        <name>Ca(2+)</name>
        <dbReference type="ChEBI" id="CHEBI:29108"/>
        <label>1</label>
    </ligand>
</feature>
<feature type="binding site" evidence="17">
    <location>
        <position position="348"/>
    </location>
    <ligand>
        <name>Ca(2+)</name>
        <dbReference type="ChEBI" id="CHEBI:29108"/>
        <label>2</label>
    </ligand>
</feature>
<keyword evidence="14" id="KW-0325">Glycoprotein</keyword>
<evidence type="ECO:0000256" key="2">
    <source>
        <dbReference type="ARBA" id="ARBA00002322"/>
    </source>
</evidence>
<evidence type="ECO:0000313" key="21">
    <source>
        <dbReference type="Proteomes" id="UP000325081"/>
    </source>
</evidence>
<dbReference type="Pfam" id="PF00141">
    <property type="entry name" value="peroxidase"/>
    <property type="match status" value="1"/>
</dbReference>
<dbReference type="GO" id="GO:0042744">
    <property type="term" value="P:hydrogen peroxide catabolic process"/>
    <property type="evidence" value="ECO:0007669"/>
    <property type="project" value="UniProtKB-KW"/>
</dbReference>
<dbReference type="PANTHER" id="PTHR31517">
    <property type="match status" value="1"/>
</dbReference>
<evidence type="ECO:0000256" key="1">
    <source>
        <dbReference type="ARBA" id="ARBA00000189"/>
    </source>
</evidence>
<organism evidence="20 21">
    <name type="scientific">Striga asiatica</name>
    <name type="common">Asiatic witchweed</name>
    <name type="synonym">Buchnera asiatica</name>
    <dbReference type="NCBI Taxonomy" id="4170"/>
    <lineage>
        <taxon>Eukaryota</taxon>
        <taxon>Viridiplantae</taxon>
        <taxon>Streptophyta</taxon>
        <taxon>Embryophyta</taxon>
        <taxon>Tracheophyta</taxon>
        <taxon>Spermatophyta</taxon>
        <taxon>Magnoliopsida</taxon>
        <taxon>eudicotyledons</taxon>
        <taxon>Gunneridae</taxon>
        <taxon>Pentapetalae</taxon>
        <taxon>asterids</taxon>
        <taxon>lamiids</taxon>
        <taxon>Lamiales</taxon>
        <taxon>Orobanchaceae</taxon>
        <taxon>Buchnereae</taxon>
        <taxon>Striga</taxon>
    </lineage>
</organism>
<evidence type="ECO:0000256" key="18">
    <source>
        <dbReference type="PIRSR" id="PIRSR600823-5"/>
    </source>
</evidence>
<feature type="binding site" evidence="17">
    <location>
        <position position="169"/>
    </location>
    <ligand>
        <name>Ca(2+)</name>
        <dbReference type="ChEBI" id="CHEBI:29108"/>
        <label>1</label>
    </ligand>
</feature>
<keyword evidence="7" id="KW-0349">Heme</keyword>
<comment type="catalytic activity">
    <reaction evidence="1">
        <text>2 a phenolic donor + H2O2 = 2 a phenolic radical donor + 2 H2O</text>
        <dbReference type="Rhea" id="RHEA:56136"/>
        <dbReference type="ChEBI" id="CHEBI:15377"/>
        <dbReference type="ChEBI" id="CHEBI:16240"/>
        <dbReference type="ChEBI" id="CHEBI:139520"/>
        <dbReference type="ChEBI" id="CHEBI:139521"/>
        <dbReference type="EC" id="1.11.1.7"/>
    </reaction>
</comment>
<dbReference type="InterPro" id="IPR010255">
    <property type="entry name" value="Haem_peroxidase_sf"/>
</dbReference>
<evidence type="ECO:0000259" key="19">
    <source>
        <dbReference type="PROSITE" id="PS50873"/>
    </source>
</evidence>
<accession>A0A5A7R7A7</accession>
<dbReference type="Gene3D" id="1.10.520.10">
    <property type="match status" value="1"/>
</dbReference>
<dbReference type="InterPro" id="IPR033905">
    <property type="entry name" value="Secretory_peroxidase"/>
</dbReference>
<dbReference type="EMBL" id="BKCP01010403">
    <property type="protein sequence ID" value="GER52587.1"/>
    <property type="molecule type" value="Genomic_DNA"/>
</dbReference>
<feature type="domain" description="Plant heme peroxidase family profile" evidence="19">
    <location>
        <begin position="164"/>
        <end position="420"/>
    </location>
</feature>
<dbReference type="GO" id="GO:0006979">
    <property type="term" value="P:response to oxidative stress"/>
    <property type="evidence" value="ECO:0007669"/>
    <property type="project" value="InterPro"/>
</dbReference>
<keyword evidence="6 20" id="KW-0575">Peroxidase</keyword>
<dbReference type="PANTHER" id="PTHR31517:SF59">
    <property type="entry name" value="PEROXIDASE"/>
    <property type="match status" value="1"/>
</dbReference>
<evidence type="ECO:0000256" key="8">
    <source>
        <dbReference type="ARBA" id="ARBA00022723"/>
    </source>
</evidence>
<dbReference type="PRINTS" id="PR00458">
    <property type="entry name" value="PEROXIDASE"/>
</dbReference>
<dbReference type="EC" id="1.11.1.7" evidence="4"/>
<evidence type="ECO:0000256" key="9">
    <source>
        <dbReference type="ARBA" id="ARBA00022729"/>
    </source>
</evidence>
<keyword evidence="21" id="KW-1185">Reference proteome</keyword>
<dbReference type="FunFam" id="1.10.420.10:FF:000007">
    <property type="entry name" value="Peroxidase"/>
    <property type="match status" value="1"/>
</dbReference>
<dbReference type="Proteomes" id="UP000325081">
    <property type="component" value="Unassembled WGS sequence"/>
</dbReference>
<feature type="binding site" evidence="17">
    <location>
        <position position="181"/>
    </location>
    <ligand>
        <name>Ca(2+)</name>
        <dbReference type="ChEBI" id="CHEBI:29108"/>
        <label>1</label>
    </ligand>
</feature>
<dbReference type="InterPro" id="IPR002016">
    <property type="entry name" value="Haem_peroxidase"/>
</dbReference>
<keyword evidence="9" id="KW-0732">Signal</keyword>
<keyword evidence="12 17" id="KW-0408">Iron</keyword>
<proteinExistence type="inferred from homology"/>
<comment type="function">
    <text evidence="2">Removal of H(2)O(2), oxidation of toxic reductants, biosynthesis and degradation of lignin, suberization, auxin catabolism, response to environmental stresses such as wounding, pathogen attack and oxidative stress. These functions might be dependent on each isozyme/isoform in each plant tissue.</text>
</comment>
<protein>
    <recommendedName>
        <fullName evidence="4">peroxidase</fullName>
        <ecNumber evidence="4">1.11.1.7</ecNumber>
    </recommendedName>
</protein>
<keyword evidence="15" id="KW-0376">Hydrogen peroxide</keyword>
<dbReference type="GO" id="GO:0020037">
    <property type="term" value="F:heme binding"/>
    <property type="evidence" value="ECO:0007669"/>
    <property type="project" value="InterPro"/>
</dbReference>
<evidence type="ECO:0000256" key="12">
    <source>
        <dbReference type="ARBA" id="ARBA00023004"/>
    </source>
</evidence>
<feature type="disulfide bond" evidence="18">
    <location>
        <begin position="291"/>
        <end position="324"/>
    </location>
</feature>
<dbReference type="CDD" id="cd00693">
    <property type="entry name" value="secretory_peroxidase"/>
    <property type="match status" value="1"/>
</dbReference>
<evidence type="ECO:0000256" key="16">
    <source>
        <dbReference type="PIRSR" id="PIRSR600823-2"/>
    </source>
</evidence>